<gene>
    <name evidence="1" type="ORF">L6452_06255</name>
</gene>
<name>A0ACB9EID0_ARCLA</name>
<dbReference type="Proteomes" id="UP001055879">
    <property type="component" value="Linkage Group LG02"/>
</dbReference>
<organism evidence="1 2">
    <name type="scientific">Arctium lappa</name>
    <name type="common">Greater burdock</name>
    <name type="synonym">Lappa major</name>
    <dbReference type="NCBI Taxonomy" id="4217"/>
    <lineage>
        <taxon>Eukaryota</taxon>
        <taxon>Viridiplantae</taxon>
        <taxon>Streptophyta</taxon>
        <taxon>Embryophyta</taxon>
        <taxon>Tracheophyta</taxon>
        <taxon>Spermatophyta</taxon>
        <taxon>Magnoliopsida</taxon>
        <taxon>eudicotyledons</taxon>
        <taxon>Gunneridae</taxon>
        <taxon>Pentapetalae</taxon>
        <taxon>asterids</taxon>
        <taxon>campanulids</taxon>
        <taxon>Asterales</taxon>
        <taxon>Asteraceae</taxon>
        <taxon>Carduoideae</taxon>
        <taxon>Cardueae</taxon>
        <taxon>Arctiinae</taxon>
        <taxon>Arctium</taxon>
    </lineage>
</organism>
<accession>A0ACB9EID0</accession>
<evidence type="ECO:0000313" key="2">
    <source>
        <dbReference type="Proteomes" id="UP001055879"/>
    </source>
</evidence>
<evidence type="ECO:0000313" key="1">
    <source>
        <dbReference type="EMBL" id="KAI3758684.1"/>
    </source>
</evidence>
<proteinExistence type="predicted"/>
<keyword evidence="2" id="KW-1185">Reference proteome</keyword>
<dbReference type="EMBL" id="CM042048">
    <property type="protein sequence ID" value="KAI3758684.1"/>
    <property type="molecule type" value="Genomic_DNA"/>
</dbReference>
<reference evidence="1 2" key="2">
    <citation type="journal article" date="2022" name="Mol. Ecol. Resour.">
        <title>The genomes of chicory, endive, great burdock and yacon provide insights into Asteraceae paleo-polyploidization history and plant inulin production.</title>
        <authorList>
            <person name="Fan W."/>
            <person name="Wang S."/>
            <person name="Wang H."/>
            <person name="Wang A."/>
            <person name="Jiang F."/>
            <person name="Liu H."/>
            <person name="Zhao H."/>
            <person name="Xu D."/>
            <person name="Zhang Y."/>
        </authorList>
    </citation>
    <scope>NUCLEOTIDE SEQUENCE [LARGE SCALE GENOMIC DNA]</scope>
    <source>
        <strain evidence="2">cv. Niubang</strain>
    </source>
</reference>
<sequence>MFSWKCMVRTSLPQAWHPEGYVLTGIDEIEQLANPIDVWCVKKRVKNGRIMHAFTRYPTLCRIEGSDPENKVDDLKAHTEYTGYIVGSNVVVWFWEVVKAFNKEDRARLLEFVTGTSKVPLEGFKALQGISGPQRFQIHKAYGAPERLPSTHTWGDYYSLSMKLAKVLGLASDIKQAVSHSGVPAFESSFMIT</sequence>
<protein>
    <submittedName>
        <fullName evidence="1">Uncharacterized protein</fullName>
    </submittedName>
</protein>
<comment type="caution">
    <text evidence="1">The sequence shown here is derived from an EMBL/GenBank/DDBJ whole genome shotgun (WGS) entry which is preliminary data.</text>
</comment>
<reference evidence="2" key="1">
    <citation type="journal article" date="2022" name="Mol. Ecol. Resour.">
        <title>The genomes of chicory, endive, great burdock and yacon provide insights into Asteraceae palaeo-polyploidization history and plant inulin production.</title>
        <authorList>
            <person name="Fan W."/>
            <person name="Wang S."/>
            <person name="Wang H."/>
            <person name="Wang A."/>
            <person name="Jiang F."/>
            <person name="Liu H."/>
            <person name="Zhao H."/>
            <person name="Xu D."/>
            <person name="Zhang Y."/>
        </authorList>
    </citation>
    <scope>NUCLEOTIDE SEQUENCE [LARGE SCALE GENOMIC DNA]</scope>
    <source>
        <strain evidence="2">cv. Niubang</strain>
    </source>
</reference>